<dbReference type="InterPro" id="IPR000182">
    <property type="entry name" value="GNAT_dom"/>
</dbReference>
<comment type="caution">
    <text evidence="2">The sequence shown here is derived from an EMBL/GenBank/DDBJ whole genome shotgun (WGS) entry which is preliminary data.</text>
</comment>
<dbReference type="SUPFAM" id="SSF55729">
    <property type="entry name" value="Acyl-CoA N-acyltransferases (Nat)"/>
    <property type="match status" value="1"/>
</dbReference>
<proteinExistence type="predicted"/>
<dbReference type="PANTHER" id="PTHR43072">
    <property type="entry name" value="N-ACETYLTRANSFERASE"/>
    <property type="match status" value="1"/>
</dbReference>
<dbReference type="PANTHER" id="PTHR43072:SF60">
    <property type="entry name" value="L-2,4-DIAMINOBUTYRIC ACID ACETYLTRANSFERASE"/>
    <property type="match status" value="1"/>
</dbReference>
<dbReference type="Pfam" id="PF00583">
    <property type="entry name" value="Acetyltransf_1"/>
    <property type="match status" value="1"/>
</dbReference>
<sequence length="146" mass="16063">MTVQIERVTDARALARGAHLFDEAVDDSAARRFLSSPTHHLLFAYRAGDADLAHPIGMISGVETTHPDHGTEMFLYELGVDDEFRRQGVATALVHALADLARDRGCYGMWVGTEPDNEAALATYRAAVPSRVEPFVSFTWTFDDPA</sequence>
<dbReference type="Proteomes" id="UP001165586">
    <property type="component" value="Unassembled WGS sequence"/>
</dbReference>
<organism evidence="2 3">
    <name type="scientific">Herbiconiux daphne</name>
    <dbReference type="NCBI Taxonomy" id="2970914"/>
    <lineage>
        <taxon>Bacteria</taxon>
        <taxon>Bacillati</taxon>
        <taxon>Actinomycetota</taxon>
        <taxon>Actinomycetes</taxon>
        <taxon>Micrococcales</taxon>
        <taxon>Microbacteriaceae</taxon>
        <taxon>Herbiconiux</taxon>
    </lineage>
</organism>
<dbReference type="CDD" id="cd04301">
    <property type="entry name" value="NAT_SF"/>
    <property type="match status" value="1"/>
</dbReference>
<accession>A0ABT2H411</accession>
<feature type="domain" description="N-acetyltransferase" evidence="1">
    <location>
        <begin position="3"/>
        <end position="145"/>
    </location>
</feature>
<dbReference type="EMBL" id="JANLCJ010000004">
    <property type="protein sequence ID" value="MCS5734680.1"/>
    <property type="molecule type" value="Genomic_DNA"/>
</dbReference>
<reference evidence="2" key="1">
    <citation type="submission" date="2022-08" db="EMBL/GenBank/DDBJ databases">
        <authorList>
            <person name="Deng Y."/>
            <person name="Han X.-F."/>
            <person name="Zhang Y.-Q."/>
        </authorList>
    </citation>
    <scope>NUCLEOTIDE SEQUENCE</scope>
    <source>
        <strain evidence="2">CPCC 203386</strain>
    </source>
</reference>
<evidence type="ECO:0000313" key="3">
    <source>
        <dbReference type="Proteomes" id="UP001165586"/>
    </source>
</evidence>
<evidence type="ECO:0000313" key="2">
    <source>
        <dbReference type="EMBL" id="MCS5734680.1"/>
    </source>
</evidence>
<dbReference type="Gene3D" id="3.40.630.30">
    <property type="match status" value="1"/>
</dbReference>
<evidence type="ECO:0000259" key="1">
    <source>
        <dbReference type="PROSITE" id="PS51186"/>
    </source>
</evidence>
<keyword evidence="3" id="KW-1185">Reference proteome</keyword>
<gene>
    <name evidence="2" type="ORF">N1032_13120</name>
</gene>
<dbReference type="InterPro" id="IPR016181">
    <property type="entry name" value="Acyl_CoA_acyltransferase"/>
</dbReference>
<dbReference type="PROSITE" id="PS51186">
    <property type="entry name" value="GNAT"/>
    <property type="match status" value="1"/>
</dbReference>
<name>A0ABT2H411_9MICO</name>
<dbReference type="RefSeq" id="WP_259539545.1">
    <property type="nucleotide sequence ID" value="NZ_JANLCJ010000004.1"/>
</dbReference>
<protein>
    <submittedName>
        <fullName evidence="2">GNAT family N-acetyltransferase</fullName>
    </submittedName>
</protein>